<name>A0A1I0RHW5_9BACT</name>
<dbReference type="EMBL" id="FOIR01000004">
    <property type="protein sequence ID" value="SEW40276.1"/>
    <property type="molecule type" value="Genomic_DNA"/>
</dbReference>
<evidence type="ECO:0008006" key="3">
    <source>
        <dbReference type="Google" id="ProtNLM"/>
    </source>
</evidence>
<accession>A0A1I0RHW5</accession>
<dbReference type="OrthoDB" id="9793805at2"/>
<dbReference type="AlphaFoldDB" id="A0A1I0RHW5"/>
<proteinExistence type="predicted"/>
<evidence type="ECO:0000313" key="1">
    <source>
        <dbReference type="EMBL" id="SEW40276.1"/>
    </source>
</evidence>
<keyword evidence="2" id="KW-1185">Reference proteome</keyword>
<dbReference type="PANTHER" id="PTHR21015">
    <property type="entry name" value="UDP-N-ACETYLGLUCOSAMINE--N-ACETYLMURAMYL-(PENTAPEPTIDE) PYROPHOSPHORYL-UNDECAPRENOL N-ACETYLGLUCOSAMINE TRANSFERASE 1"/>
    <property type="match status" value="1"/>
</dbReference>
<protein>
    <recommendedName>
        <fullName evidence="3">Glycosyltransferase</fullName>
    </recommendedName>
</protein>
<dbReference type="PANTHER" id="PTHR21015:SF22">
    <property type="entry name" value="GLYCOSYLTRANSFERASE"/>
    <property type="match status" value="1"/>
</dbReference>
<dbReference type="Proteomes" id="UP000199437">
    <property type="component" value="Unassembled WGS sequence"/>
</dbReference>
<sequence length="401" mass="46382">MKIMFIIQGEGRGHMTQAMALEQMLKSAGHTVCAMVIGSSKRREIPAYFKQKTTAPIHPVESPNFFFDAENKSINLWKTFYRNFLKLPVFAREVGRINKLVKTHKPDAIINFYDMLGGFYFLFANPDAKRIVVAHQYLASHPSFPFAKANKWQKRMFLLNNFLTSMNSHKKLALSFDYLTSHQKDLSVVPPLLRSEIKNLAPTSEGHILAYVVNKGYGDEILKWHEQNKKIKIHCFWDNKEHPDEWSPRKNITFHHLNDQKFLTYMASCSGYLSTAGFESICEAMYLGKPIMMVPVKGQYEQACNALDAERVGAGIAAKKFKLGKLLTLITKHSAYKTDQFHNWLHMAKPMHIKEIEAFVPEQSKRRVTFFRTPFWKSIKRKLNPQTLFQSPELDYQQPAQ</sequence>
<evidence type="ECO:0000313" key="2">
    <source>
        <dbReference type="Proteomes" id="UP000199437"/>
    </source>
</evidence>
<dbReference type="Gene3D" id="3.40.50.2000">
    <property type="entry name" value="Glycogen Phosphorylase B"/>
    <property type="match status" value="1"/>
</dbReference>
<dbReference type="Pfam" id="PF13528">
    <property type="entry name" value="Glyco_trans_1_3"/>
    <property type="match status" value="1"/>
</dbReference>
<dbReference type="GO" id="GO:0016757">
    <property type="term" value="F:glycosyltransferase activity"/>
    <property type="evidence" value="ECO:0007669"/>
    <property type="project" value="TreeGrafter"/>
</dbReference>
<gene>
    <name evidence="1" type="ORF">SAMN05216290_3568</name>
</gene>
<dbReference type="STRING" id="1267423.SAMN05216290_3568"/>
<dbReference type="SUPFAM" id="SSF53756">
    <property type="entry name" value="UDP-Glycosyltransferase/glycogen phosphorylase"/>
    <property type="match status" value="1"/>
</dbReference>
<organism evidence="1 2">
    <name type="scientific">Roseivirga pacifica</name>
    <dbReference type="NCBI Taxonomy" id="1267423"/>
    <lineage>
        <taxon>Bacteria</taxon>
        <taxon>Pseudomonadati</taxon>
        <taxon>Bacteroidota</taxon>
        <taxon>Cytophagia</taxon>
        <taxon>Cytophagales</taxon>
        <taxon>Roseivirgaceae</taxon>
        <taxon>Roseivirga</taxon>
    </lineage>
</organism>
<reference evidence="2" key="1">
    <citation type="submission" date="2016-10" db="EMBL/GenBank/DDBJ databases">
        <authorList>
            <person name="Varghese N."/>
            <person name="Submissions S."/>
        </authorList>
    </citation>
    <scope>NUCLEOTIDE SEQUENCE [LARGE SCALE GENOMIC DNA]</scope>
    <source>
        <strain evidence="2">CGMCC 1.12402</strain>
    </source>
</reference>